<keyword evidence="2" id="KW-1185">Reference proteome</keyword>
<gene>
    <name evidence="1" type="ORF">GDO81_017536</name>
</gene>
<reference evidence="1" key="1">
    <citation type="thesis" date="2020" institute="ProQuest LLC" country="789 East Eisenhower Parkway, Ann Arbor, MI, USA">
        <title>Comparative Genomics and Chromosome Evolution.</title>
        <authorList>
            <person name="Mudd A.B."/>
        </authorList>
    </citation>
    <scope>NUCLEOTIDE SEQUENCE</scope>
    <source>
        <strain evidence="1">237g6f4</strain>
        <tissue evidence="1">Blood</tissue>
    </source>
</reference>
<organism evidence="1 2">
    <name type="scientific">Engystomops pustulosus</name>
    <name type="common">Tungara frog</name>
    <name type="synonym">Physalaemus pustulosus</name>
    <dbReference type="NCBI Taxonomy" id="76066"/>
    <lineage>
        <taxon>Eukaryota</taxon>
        <taxon>Metazoa</taxon>
        <taxon>Chordata</taxon>
        <taxon>Craniata</taxon>
        <taxon>Vertebrata</taxon>
        <taxon>Euteleostomi</taxon>
        <taxon>Amphibia</taxon>
        <taxon>Batrachia</taxon>
        <taxon>Anura</taxon>
        <taxon>Neobatrachia</taxon>
        <taxon>Hyloidea</taxon>
        <taxon>Leptodactylidae</taxon>
        <taxon>Leiuperinae</taxon>
        <taxon>Engystomops</taxon>
    </lineage>
</organism>
<evidence type="ECO:0000313" key="2">
    <source>
        <dbReference type="Proteomes" id="UP000824782"/>
    </source>
</evidence>
<evidence type="ECO:0000313" key="1">
    <source>
        <dbReference type="EMBL" id="KAG8555004.1"/>
    </source>
</evidence>
<sequence>MEPLKRTGVRVGLSVGPCFPGILLLPMSSKSTKHINWEKGFDLKKMSFHFPITITTPLHPTPLLSVGLVDGIKILFFPQ</sequence>
<name>A0AAV7A0X7_ENGPU</name>
<dbReference type="AlphaFoldDB" id="A0AAV7A0X7"/>
<accession>A0AAV7A0X7</accession>
<dbReference type="EMBL" id="WNYA01000009">
    <property type="protein sequence ID" value="KAG8555004.1"/>
    <property type="molecule type" value="Genomic_DNA"/>
</dbReference>
<comment type="caution">
    <text evidence="1">The sequence shown here is derived from an EMBL/GenBank/DDBJ whole genome shotgun (WGS) entry which is preliminary data.</text>
</comment>
<dbReference type="Proteomes" id="UP000824782">
    <property type="component" value="Unassembled WGS sequence"/>
</dbReference>
<proteinExistence type="predicted"/>
<protein>
    <submittedName>
        <fullName evidence="1">Uncharacterized protein</fullName>
    </submittedName>
</protein>